<evidence type="ECO:0000313" key="1">
    <source>
        <dbReference type="EMBL" id="KKT56316.1"/>
    </source>
</evidence>
<dbReference type="InterPro" id="IPR008948">
    <property type="entry name" value="L-Aspartase-like"/>
</dbReference>
<dbReference type="Proteomes" id="UP000033977">
    <property type="component" value="Unassembled WGS sequence"/>
</dbReference>
<proteinExistence type="predicted"/>
<dbReference type="SUPFAM" id="SSF48557">
    <property type="entry name" value="L-aspartase-like"/>
    <property type="match status" value="1"/>
</dbReference>
<gene>
    <name evidence="1" type="ORF">UW49_C0015G0006</name>
</gene>
<dbReference type="PANTHER" id="PTHR10362">
    <property type="entry name" value="HISTIDINE AMMONIA-LYASE"/>
    <property type="match status" value="1"/>
</dbReference>
<reference evidence="1 2" key="1">
    <citation type="journal article" date="2015" name="Nature">
        <title>rRNA introns, odd ribosomes, and small enigmatic genomes across a large radiation of phyla.</title>
        <authorList>
            <person name="Brown C.T."/>
            <person name="Hug L.A."/>
            <person name="Thomas B.C."/>
            <person name="Sharon I."/>
            <person name="Castelle C.J."/>
            <person name="Singh A."/>
            <person name="Wilkins M.J."/>
            <person name="Williams K.H."/>
            <person name="Banfield J.F."/>
        </authorList>
    </citation>
    <scope>NUCLEOTIDE SEQUENCE [LARGE SCALE GENOMIC DNA]</scope>
</reference>
<dbReference type="Gene3D" id="1.20.200.10">
    <property type="entry name" value="Fumarase/aspartase (Central domain)"/>
    <property type="match status" value="1"/>
</dbReference>
<organism evidence="1 2">
    <name type="scientific">Candidatus Giovannonibacteria bacterium GW2011_GWB1_44_23</name>
    <dbReference type="NCBI Taxonomy" id="1618652"/>
    <lineage>
        <taxon>Bacteria</taxon>
        <taxon>Candidatus Giovannoniibacteriota</taxon>
    </lineage>
</organism>
<name>A0A0G1IA38_9BACT</name>
<accession>A0A0G1IA38</accession>
<dbReference type="Gene3D" id="1.10.275.10">
    <property type="entry name" value="Fumarase/aspartase (N-terminal domain)"/>
    <property type="match status" value="1"/>
</dbReference>
<dbReference type="AlphaFoldDB" id="A0A0G1IA38"/>
<dbReference type="InterPro" id="IPR024083">
    <property type="entry name" value="Fumarase/histidase_N"/>
</dbReference>
<dbReference type="Pfam" id="PF00221">
    <property type="entry name" value="Lyase_aromatic"/>
    <property type="match status" value="1"/>
</dbReference>
<protein>
    <submittedName>
        <fullName evidence="1">Phenylalanine ammonia-lyase</fullName>
    </submittedName>
</protein>
<dbReference type="EMBL" id="LCIN01000015">
    <property type="protein sequence ID" value="KKT56316.1"/>
    <property type="molecule type" value="Genomic_DNA"/>
</dbReference>
<sequence length="528" mass="58474">MKTSAKVLLTGKDLTLSDLVMVALFNKPMEIKISAAVDESEKLLNDKLAQNYFLYGVNTNFGKDVSLLVQPEQMEELQRNLIRSLLCGASISDELLPMPIIKGAMLARINCLLLGYSGVSRTLILKKAEALKLGLIPLVPLFGSVGASGDLIPSAYIANFIFGGFADDTLSCYTPSGIMPLPQAYFKFGFEPLYKIRPKECLSIINSVSFCVSIASLAIFELKKVVELLALIASFSAQAVRCFDEDFSPYVQELRSGPESGAVKFAEKVCQLNHPNPLLLDAEKARRGNRRNIPLQDAYSLGRCASQHLDSLLDVLKISEEKINTVLNRAHDNPLIDPHKQRISHSGNFYAGDIASRMDWTRVEIGKAAKWLHAIVNRLLDENKNNGLGANLVYRQDGIQNGLKGLNLLSTALTTPLSGVTAISPLTVPTERENQDIVSLAFQSAIETYRAVGILENLVAVSLICALQAFDLRLKKEQISVSRKKFNPMLVNAYQQFRDIVPFVKKDVSFHAYIQKLKIFIQKQERIL</sequence>
<evidence type="ECO:0000313" key="2">
    <source>
        <dbReference type="Proteomes" id="UP000033977"/>
    </source>
</evidence>
<keyword evidence="1" id="KW-0456">Lyase</keyword>
<comment type="caution">
    <text evidence="1">The sequence shown here is derived from an EMBL/GenBank/DDBJ whole genome shotgun (WGS) entry which is preliminary data.</text>
</comment>
<dbReference type="PATRIC" id="fig|1618652.3.peg.887"/>
<dbReference type="GO" id="GO:0016841">
    <property type="term" value="F:ammonia-lyase activity"/>
    <property type="evidence" value="ECO:0007669"/>
    <property type="project" value="UniProtKB-ARBA"/>
</dbReference>
<dbReference type="InterPro" id="IPR001106">
    <property type="entry name" value="Aromatic_Lyase"/>
</dbReference>